<evidence type="ECO:0000313" key="1">
    <source>
        <dbReference type="EMBL" id="RGM75308.1"/>
    </source>
</evidence>
<dbReference type="EMBL" id="QSTP01000001">
    <property type="protein sequence ID" value="RGM75308.1"/>
    <property type="molecule type" value="Genomic_DNA"/>
</dbReference>
<dbReference type="AlphaFoldDB" id="A0A3E4YKN1"/>
<sequence>MSKYNCKINPKEDYEYQTIDLNWAKKPIAFCHYYKGYLTEKQIKIHKCEYKKYGFCYQLEPLIDNKYFNENYGENLKEKINYHDNSADDTGDI</sequence>
<name>A0A3E4YKN1_9FIRM</name>
<gene>
    <name evidence="1" type="ORF">DXB99_01885</name>
</gene>
<dbReference type="Proteomes" id="UP000260758">
    <property type="component" value="Unassembled WGS sequence"/>
</dbReference>
<dbReference type="RefSeq" id="WP_117718066.1">
    <property type="nucleotide sequence ID" value="NZ_QSTP01000001.1"/>
</dbReference>
<comment type="caution">
    <text evidence="1">The sequence shown here is derived from an EMBL/GenBank/DDBJ whole genome shotgun (WGS) entry which is preliminary data.</text>
</comment>
<accession>A0A3E4YKN1</accession>
<evidence type="ECO:0000313" key="2">
    <source>
        <dbReference type="Proteomes" id="UP000260758"/>
    </source>
</evidence>
<protein>
    <submittedName>
        <fullName evidence="1">Uncharacterized protein</fullName>
    </submittedName>
</protein>
<proteinExistence type="predicted"/>
<organism evidence="1 2">
    <name type="scientific">Agathobacter rectalis</name>
    <dbReference type="NCBI Taxonomy" id="39491"/>
    <lineage>
        <taxon>Bacteria</taxon>
        <taxon>Bacillati</taxon>
        <taxon>Bacillota</taxon>
        <taxon>Clostridia</taxon>
        <taxon>Lachnospirales</taxon>
        <taxon>Lachnospiraceae</taxon>
        <taxon>Agathobacter</taxon>
    </lineage>
</organism>
<reference evidence="1 2" key="1">
    <citation type="submission" date="2018-08" db="EMBL/GenBank/DDBJ databases">
        <title>A genome reference for cultivated species of the human gut microbiota.</title>
        <authorList>
            <person name="Zou Y."/>
            <person name="Xue W."/>
            <person name="Luo G."/>
        </authorList>
    </citation>
    <scope>NUCLEOTIDE SEQUENCE [LARGE SCALE GENOMIC DNA]</scope>
    <source>
        <strain evidence="1 2">OM07-13</strain>
    </source>
</reference>